<evidence type="ECO:0000256" key="8">
    <source>
        <dbReference type="ARBA" id="ARBA00022475"/>
    </source>
</evidence>
<dbReference type="CDD" id="cd19946">
    <property type="entry name" value="GlpA-like_Fer2_BFD-like"/>
    <property type="match status" value="1"/>
</dbReference>
<dbReference type="Gene3D" id="3.30.9.10">
    <property type="entry name" value="D-Amino Acid Oxidase, subunit A, domain 2"/>
    <property type="match status" value="1"/>
</dbReference>
<dbReference type="Gene3D" id="1.10.10.1100">
    <property type="entry name" value="BFD-like [2Fe-2S]-binding domain"/>
    <property type="match status" value="1"/>
</dbReference>
<dbReference type="RefSeq" id="WP_087110714.1">
    <property type="nucleotide sequence ID" value="NZ_CBCSCN010000006.1"/>
</dbReference>
<dbReference type="Proteomes" id="UP000196573">
    <property type="component" value="Unassembled WGS sequence"/>
</dbReference>
<dbReference type="GO" id="GO:0004368">
    <property type="term" value="F:glycerol-3-phosphate dehydrogenase (quinone) activity"/>
    <property type="evidence" value="ECO:0007669"/>
    <property type="project" value="UniProtKB-EC"/>
</dbReference>
<dbReference type="FunFam" id="3.50.50.60:FF:000102">
    <property type="entry name" value="Glycerol-3-phosphate dehydrogenase"/>
    <property type="match status" value="1"/>
</dbReference>
<dbReference type="GO" id="GO:0019563">
    <property type="term" value="P:glycerol catabolic process"/>
    <property type="evidence" value="ECO:0007669"/>
    <property type="project" value="UniProtKB-UniPathway"/>
</dbReference>
<keyword evidence="17" id="KW-1185">Reference proteome</keyword>
<dbReference type="Pfam" id="PF01266">
    <property type="entry name" value="DAO"/>
    <property type="match status" value="1"/>
</dbReference>
<evidence type="ECO:0000256" key="6">
    <source>
        <dbReference type="ARBA" id="ARBA00011331"/>
    </source>
</evidence>
<keyword evidence="11 16" id="KW-0560">Oxidoreductase</keyword>
<dbReference type="SUPFAM" id="SSF51905">
    <property type="entry name" value="FAD/NAD(P)-binding domain"/>
    <property type="match status" value="1"/>
</dbReference>
<dbReference type="GO" id="GO:0046168">
    <property type="term" value="P:glycerol-3-phosphate catabolic process"/>
    <property type="evidence" value="ECO:0007669"/>
    <property type="project" value="TreeGrafter"/>
</dbReference>
<comment type="cofactor">
    <cofactor evidence="1">
        <name>FMN</name>
        <dbReference type="ChEBI" id="CHEBI:58210"/>
    </cofactor>
</comment>
<dbReference type="EC" id="1.1.5.3" evidence="7"/>
<reference evidence="16 17" key="1">
    <citation type="submission" date="2017-03" db="EMBL/GenBank/DDBJ databases">
        <authorList>
            <person name="Afonso C.L."/>
            <person name="Miller P.J."/>
            <person name="Scott M.A."/>
            <person name="Spackman E."/>
            <person name="Goraichik I."/>
            <person name="Dimitrov K.M."/>
            <person name="Suarez D.L."/>
            <person name="Swayne D.E."/>
        </authorList>
    </citation>
    <scope>NUCLEOTIDE SEQUENCE [LARGE SCALE GENOMIC DNA]</scope>
    <source>
        <strain evidence="16">SB41UT1</strain>
    </source>
</reference>
<dbReference type="OrthoDB" id="9801699at2"/>
<comment type="similarity">
    <text evidence="5">Belongs to the FAD-dependent glycerol-3-phosphate dehydrogenase family.</text>
</comment>
<evidence type="ECO:0000256" key="12">
    <source>
        <dbReference type="ARBA" id="ARBA00023136"/>
    </source>
</evidence>
<sequence>MKRLETDVVIIGGGATGAGVFRDCCLRGMRAILVERHDIATGTTGRNHGLLHSGARYAVTDGHSAAECIRENRTLKHIARHCIESTDGLFISLPEDGLEYQAEFIKGCATAGIPTEILTPQQALALEPSVNPSLIGAVRIPDGTIDPFRITSSNILDAREHGGTLLTDTKATGLIIQQGRVEGITCCDLRTGERFEIRSRQVINATGAWCHEIMEYADLSVDMYHSRGALLIMGHRLNNMVINRCRKPGDSDILVPGDTVSVIGTTSTHVGRDELEKLEVNDDEVRMLLEEGCKLAPSMASTRILRAYCGVRPLVSLSGGGSDRTISRGLVAIDHADNDNLPGLITITGGKLMTYRLMAEVATDMAAKHLDISTPCTTASEPLPGARTGDGDRYQHLGSLPKTVSGSAVYRHGERARKFIREDNAPEKQTELDKLESSPKWRNAVVCECEVVTRGEILYAVDKLNARSLSDLRRRTRIGMGPCQGEMCACRTASLLAATRSEVVPPLKTLHEFVDERWKGVRPVLWGDGLREAEFSYWVQEGLLGLGSLEQDDDEQQGEAP</sequence>
<dbReference type="InterPro" id="IPR041854">
    <property type="entry name" value="BFD-like_2Fe2S-bd_dom_sf"/>
</dbReference>
<dbReference type="InterPro" id="IPR017752">
    <property type="entry name" value="G3P_DH_GlpA_su"/>
</dbReference>
<comment type="subcellular location">
    <subcellularLocation>
        <location evidence="3">Cell membrane</location>
        <topology evidence="3">Peripheral membrane protein</topology>
    </subcellularLocation>
</comment>
<dbReference type="Pfam" id="PF04324">
    <property type="entry name" value="Fer2_BFD"/>
    <property type="match status" value="1"/>
</dbReference>
<evidence type="ECO:0000256" key="4">
    <source>
        <dbReference type="ARBA" id="ARBA00005157"/>
    </source>
</evidence>
<evidence type="ECO:0000256" key="1">
    <source>
        <dbReference type="ARBA" id="ARBA00001917"/>
    </source>
</evidence>
<protein>
    <recommendedName>
        <fullName evidence="7">glycerol-3-phosphate dehydrogenase</fullName>
        <ecNumber evidence="7">1.1.5.3</ecNumber>
    </recommendedName>
</protein>
<dbReference type="GO" id="GO:0010181">
    <property type="term" value="F:FMN binding"/>
    <property type="evidence" value="ECO:0007669"/>
    <property type="project" value="InterPro"/>
</dbReference>
<comment type="subunit">
    <text evidence="6">Composed of a catalytic GlpA/B dimer and of membrane bound GlpC.</text>
</comment>
<comment type="catalytic activity">
    <reaction evidence="13">
        <text>a quinone + sn-glycerol 3-phosphate = dihydroxyacetone phosphate + a quinol</text>
        <dbReference type="Rhea" id="RHEA:18977"/>
        <dbReference type="ChEBI" id="CHEBI:24646"/>
        <dbReference type="ChEBI" id="CHEBI:57597"/>
        <dbReference type="ChEBI" id="CHEBI:57642"/>
        <dbReference type="ChEBI" id="CHEBI:132124"/>
        <dbReference type="EC" id="1.1.5.3"/>
    </reaction>
</comment>
<keyword evidence="10" id="KW-0274">FAD</keyword>
<feature type="domain" description="FAD dependent oxidoreductase" evidence="14">
    <location>
        <begin position="7"/>
        <end position="356"/>
    </location>
</feature>
<evidence type="ECO:0000256" key="7">
    <source>
        <dbReference type="ARBA" id="ARBA00013029"/>
    </source>
</evidence>
<name>A0A1X7AKU8_9GAMM</name>
<comment type="pathway">
    <text evidence="4">Polyol metabolism; glycerol degradation via glycerol kinase pathway; glycerone phosphate from sn-glycerol 3-phosphate (anaerobic route): step 1/1.</text>
</comment>
<dbReference type="AlphaFoldDB" id="A0A1X7AKU8"/>
<evidence type="ECO:0000256" key="11">
    <source>
        <dbReference type="ARBA" id="ARBA00023002"/>
    </source>
</evidence>
<dbReference type="Gene3D" id="3.50.50.60">
    <property type="entry name" value="FAD/NAD(P)-binding domain"/>
    <property type="match status" value="1"/>
</dbReference>
<accession>A0A1X7AKU8</accession>
<evidence type="ECO:0000313" key="16">
    <source>
        <dbReference type="EMBL" id="SMA48310.1"/>
    </source>
</evidence>
<dbReference type="PANTHER" id="PTHR11985:SF35">
    <property type="entry name" value="ANAEROBIC GLYCEROL-3-PHOSPHATE DEHYDROGENASE SUBUNIT A"/>
    <property type="match status" value="1"/>
</dbReference>
<dbReference type="PRINTS" id="PR01001">
    <property type="entry name" value="FADG3PDH"/>
</dbReference>
<evidence type="ECO:0000313" key="17">
    <source>
        <dbReference type="Proteomes" id="UP000196573"/>
    </source>
</evidence>
<evidence type="ECO:0000256" key="10">
    <source>
        <dbReference type="ARBA" id="ARBA00022827"/>
    </source>
</evidence>
<keyword evidence="8" id="KW-1003">Cell membrane</keyword>
<dbReference type="PANTHER" id="PTHR11985">
    <property type="entry name" value="GLYCEROL-3-PHOSPHATE DEHYDROGENASE"/>
    <property type="match status" value="1"/>
</dbReference>
<gene>
    <name evidence="16" type="primary">glpA</name>
    <name evidence="16" type="ORF">EHSB41UT_02686</name>
</gene>
<dbReference type="InterPro" id="IPR000447">
    <property type="entry name" value="G3P_DH_FAD-dep"/>
</dbReference>
<dbReference type="UniPathway" id="UPA00618">
    <property type="reaction ID" value="UER00673"/>
</dbReference>
<dbReference type="PROSITE" id="PS00978">
    <property type="entry name" value="FAD_G3PDH_2"/>
    <property type="match status" value="1"/>
</dbReference>
<evidence type="ECO:0000256" key="3">
    <source>
        <dbReference type="ARBA" id="ARBA00004202"/>
    </source>
</evidence>
<feature type="domain" description="BFD-like [2Fe-2S]-binding" evidence="15">
    <location>
        <begin position="445"/>
        <end position="497"/>
    </location>
</feature>
<dbReference type="InterPro" id="IPR036188">
    <property type="entry name" value="FAD/NAD-bd_sf"/>
</dbReference>
<proteinExistence type="inferred from homology"/>
<dbReference type="NCBIfam" id="NF008313">
    <property type="entry name" value="PRK11101.1"/>
    <property type="match status" value="1"/>
</dbReference>
<dbReference type="GO" id="GO:0050660">
    <property type="term" value="F:flavin adenine dinucleotide binding"/>
    <property type="evidence" value="ECO:0007669"/>
    <property type="project" value="InterPro"/>
</dbReference>
<evidence type="ECO:0000256" key="5">
    <source>
        <dbReference type="ARBA" id="ARBA00007330"/>
    </source>
</evidence>
<evidence type="ECO:0000259" key="15">
    <source>
        <dbReference type="Pfam" id="PF04324"/>
    </source>
</evidence>
<dbReference type="InterPro" id="IPR007419">
    <property type="entry name" value="BFD-like_2Fe2S-bd_dom"/>
</dbReference>
<evidence type="ECO:0000256" key="13">
    <source>
        <dbReference type="ARBA" id="ARBA00049055"/>
    </source>
</evidence>
<evidence type="ECO:0000259" key="14">
    <source>
        <dbReference type="Pfam" id="PF01266"/>
    </source>
</evidence>
<dbReference type="EMBL" id="FWPT01000006">
    <property type="protein sequence ID" value="SMA48310.1"/>
    <property type="molecule type" value="Genomic_DNA"/>
</dbReference>
<comment type="cofactor">
    <cofactor evidence="2">
        <name>FAD</name>
        <dbReference type="ChEBI" id="CHEBI:57692"/>
    </cofactor>
</comment>
<keyword evidence="12" id="KW-0472">Membrane</keyword>
<dbReference type="GO" id="GO:0009331">
    <property type="term" value="C:glycerol-3-phosphate dehydrogenase (FAD) complex"/>
    <property type="evidence" value="ECO:0007669"/>
    <property type="project" value="InterPro"/>
</dbReference>
<evidence type="ECO:0000256" key="2">
    <source>
        <dbReference type="ARBA" id="ARBA00001974"/>
    </source>
</evidence>
<dbReference type="NCBIfam" id="TIGR03377">
    <property type="entry name" value="glycerol3P_GlpA"/>
    <property type="match status" value="1"/>
</dbReference>
<keyword evidence="9" id="KW-0285">Flavoprotein</keyword>
<dbReference type="GO" id="GO:0005886">
    <property type="term" value="C:plasma membrane"/>
    <property type="evidence" value="ECO:0007669"/>
    <property type="project" value="UniProtKB-SubCell"/>
</dbReference>
<dbReference type="InterPro" id="IPR006076">
    <property type="entry name" value="FAD-dep_OxRdtase"/>
</dbReference>
<evidence type="ECO:0000256" key="9">
    <source>
        <dbReference type="ARBA" id="ARBA00022630"/>
    </source>
</evidence>
<organism evidence="16 17">
    <name type="scientific">Parendozoicomonas haliclonae</name>
    <dbReference type="NCBI Taxonomy" id="1960125"/>
    <lineage>
        <taxon>Bacteria</taxon>
        <taxon>Pseudomonadati</taxon>
        <taxon>Pseudomonadota</taxon>
        <taxon>Gammaproteobacteria</taxon>
        <taxon>Oceanospirillales</taxon>
        <taxon>Endozoicomonadaceae</taxon>
        <taxon>Parendozoicomonas</taxon>
    </lineage>
</organism>